<dbReference type="AlphaFoldDB" id="B6HPQ5"/>
<gene>
    <name evidence="10" type="ORF">Pc22g03090</name>
    <name evidence="10" type="ORF">PCH_Pc22g03090</name>
</gene>
<evidence type="ECO:0000256" key="2">
    <source>
        <dbReference type="ARBA" id="ARBA00006210"/>
    </source>
</evidence>
<evidence type="ECO:0000256" key="1">
    <source>
        <dbReference type="ARBA" id="ARBA00004123"/>
    </source>
</evidence>
<dbReference type="eggNOG" id="ENOG502RYK5">
    <property type="taxonomic scope" value="Eukaryota"/>
</dbReference>
<dbReference type="Proteomes" id="UP000000724">
    <property type="component" value="Contig Pc00c22"/>
</dbReference>
<reference evidence="10 11" key="1">
    <citation type="journal article" date="2008" name="Nat. Biotechnol.">
        <title>Genome sequencing and analysis of the filamentous fungus Penicillium chrysogenum.</title>
        <authorList>
            <person name="van den Berg M.A."/>
            <person name="Albang R."/>
            <person name="Albermann K."/>
            <person name="Badger J.H."/>
            <person name="Daran J.-M."/>
            <person name="Driessen A.J.M."/>
            <person name="Garcia-Estrada C."/>
            <person name="Fedorova N.D."/>
            <person name="Harris D.M."/>
            <person name="Heijne W.H.M."/>
            <person name="Joardar V.S."/>
            <person name="Kiel J.A.K.W."/>
            <person name="Kovalchuk A."/>
            <person name="Martin J.F."/>
            <person name="Nierman W.C."/>
            <person name="Nijland J.G."/>
            <person name="Pronk J.T."/>
            <person name="Roubos J.A."/>
            <person name="van der Klei I.J."/>
            <person name="van Peij N.N.M.E."/>
            <person name="Veenhuis M."/>
            <person name="von Doehren H."/>
            <person name="Wagner C."/>
            <person name="Wortman J.R."/>
            <person name="Bovenberg R.A.L."/>
        </authorList>
    </citation>
    <scope>NUCLEOTIDE SEQUENCE [LARGE SCALE GENOMIC DNA]</scope>
    <source>
        <strain evidence="11">ATCC 28089 / DSM 1075 / NRRL 1951 / Wisconsin 54-1255</strain>
    </source>
</reference>
<dbReference type="EMBL" id="AM920437">
    <property type="protein sequence ID" value="CAP97597.1"/>
    <property type="molecule type" value="Genomic_DNA"/>
</dbReference>
<feature type="region of interest" description="Disordered" evidence="8">
    <location>
        <begin position="1"/>
        <end position="55"/>
    </location>
</feature>
<name>B6HPQ5_PENRW</name>
<evidence type="ECO:0000256" key="8">
    <source>
        <dbReference type="SAM" id="MobiDB-lite"/>
    </source>
</evidence>
<organism evidence="10 11">
    <name type="scientific">Penicillium rubens (strain ATCC 28089 / DSM 1075 / NRRL 1951 / Wisconsin 54-1255)</name>
    <name type="common">Penicillium chrysogenum</name>
    <dbReference type="NCBI Taxonomy" id="500485"/>
    <lineage>
        <taxon>Eukaryota</taxon>
        <taxon>Fungi</taxon>
        <taxon>Dikarya</taxon>
        <taxon>Ascomycota</taxon>
        <taxon>Pezizomycotina</taxon>
        <taxon>Eurotiomycetes</taxon>
        <taxon>Eurotiomycetidae</taxon>
        <taxon>Eurotiales</taxon>
        <taxon>Aspergillaceae</taxon>
        <taxon>Penicillium</taxon>
        <taxon>Penicillium chrysogenum species complex</taxon>
    </lineage>
</organism>
<feature type="region of interest" description="Disordered" evidence="8">
    <location>
        <begin position="560"/>
        <end position="638"/>
    </location>
</feature>
<dbReference type="GO" id="GO:0016592">
    <property type="term" value="C:mediator complex"/>
    <property type="evidence" value="ECO:0007669"/>
    <property type="project" value="InterPro"/>
</dbReference>
<feature type="compositionally biased region" description="Polar residues" evidence="8">
    <location>
        <begin position="561"/>
        <end position="571"/>
    </location>
</feature>
<dbReference type="InterPro" id="IPR019680">
    <property type="entry name" value="Mediator_Med1"/>
</dbReference>
<dbReference type="Pfam" id="PF10744">
    <property type="entry name" value="Med1"/>
    <property type="match status" value="1"/>
</dbReference>
<dbReference type="KEGG" id="pcs:N7525_005898"/>
<keyword evidence="11" id="KW-1185">Reference proteome</keyword>
<feature type="compositionally biased region" description="Polar residues" evidence="8">
    <location>
        <begin position="608"/>
        <end position="636"/>
    </location>
</feature>
<dbReference type="STRING" id="500485.B6HPQ5"/>
<keyword evidence="5 7" id="KW-0804">Transcription</keyword>
<dbReference type="GeneID" id="8311627"/>
<dbReference type="GO" id="GO:0003712">
    <property type="term" value="F:transcription coregulator activity"/>
    <property type="evidence" value="ECO:0007669"/>
    <property type="project" value="InterPro"/>
</dbReference>
<evidence type="ECO:0000259" key="9">
    <source>
        <dbReference type="Pfam" id="PF10744"/>
    </source>
</evidence>
<evidence type="ECO:0000256" key="7">
    <source>
        <dbReference type="RuleBase" id="RU364059"/>
    </source>
</evidence>
<protein>
    <recommendedName>
        <fullName evidence="7">Mediator of RNA polymerase II transcription subunit 1</fullName>
    </recommendedName>
    <alternativeName>
        <fullName evidence="7">Mediator complex subunit 1</fullName>
    </alternativeName>
</protein>
<dbReference type="BioCyc" id="PCHR:PC22G03090-MONOMER"/>
<feature type="compositionally biased region" description="Basic and acidic residues" evidence="8">
    <location>
        <begin position="333"/>
        <end position="346"/>
    </location>
</feature>
<accession>B6HPQ5</accession>
<dbReference type="PANTHER" id="PTHR35041">
    <property type="entry name" value="MEDIATOR OF RNA POLYMERASE II TRANSCRIPTION SUBUNIT 1"/>
    <property type="match status" value="1"/>
</dbReference>
<evidence type="ECO:0000256" key="5">
    <source>
        <dbReference type="ARBA" id="ARBA00023163"/>
    </source>
</evidence>
<dbReference type="PANTHER" id="PTHR35041:SF4">
    <property type="entry name" value="MEDIATOR OF RNA POLYMERASE II TRANSCRIPTION SUBUNIT 1"/>
    <property type="match status" value="1"/>
</dbReference>
<proteinExistence type="inferred from homology"/>
<comment type="similarity">
    <text evidence="2 7">Belongs to the Mediator complex subunit 1 family.</text>
</comment>
<dbReference type="OrthoDB" id="1936100at2759"/>
<dbReference type="HOGENOM" id="CLU_008378_2_0_1"/>
<comment type="function">
    <text evidence="7">Component of the Mediator complex, a coactivator involved in the regulated transcription of nearly all RNA polymerase II-dependent genes. Mediator functions as a bridge to convey information from gene-specific regulatory proteins to the basal RNA polymerase II transcription machinery. Mediator is recruited to promoters by direct interactions with regulatory proteins and serves as a scaffold for the assembly of a functional preinitiation complex with RNA polymerase II and the general transcription factors.</text>
</comment>
<evidence type="ECO:0000256" key="6">
    <source>
        <dbReference type="ARBA" id="ARBA00023242"/>
    </source>
</evidence>
<sequence length="782" mass="85426">MATPSAKPGATPTHLSSPHPSSAPLSRSLAHKSPSMRTPTGSGPAHAHQTSVSSHQYATPLAATSGVDDTVNFSSPSALLALGGYTGISPSPAVHDGLVGAGMNESDIQNLGMQGIKLGVARDNDEEQRHRVEEVVQLLRARVSGRGVSRESVERLSRLEGFESIWQDDNLNIAGNFVDLEIDFYAGQDVVKDVSLRYATPEYTEGVRREEATAVLKRTLAQSPEDAECGKWRSLQEFHENLQWLAKLDKLSQEVNCFEALENLEENFRRIWAEESKDGKHGGEYQHLCAGVIGRPTMHKGSRIGLGLEYWVEQAKVLDAKQSLPSSDAMEIDAQHDEGSKDELDGQGRSWTVMIECEEGYPSLRISKEWVGSEVFTAGESTELLPSTGAAGSVNWIDPPQTTRLTHGNHDPMALDSSMLESSPPNRRFVGKLEPALDVPILAASEIYRQLGMQLPQEFKMITYDALLVSESSSLTSPVSSPQIGRRKRRMPVHAFDSEGKQYTKQHNYTFQSFESITGCTIRDLPFSHPRQLADILPILRQYAVLANLIRKTFHLPKDQANATESSNATPQKPRAPPVQTPDLFAGQDGPIILNNDDPNEERLNLLLGQSSSDNSKNDSGVGISTPSSGGKSPNRVSVDDVKVDVTLRIQLGQGPALMLLITDQRNYESPEAPRSVQTPRQIAICFEVGLNGQISVVDTAGLVDSEQGGDTEMQGMDNLDPGLQDVQKKIAKVLEVSQDLSILVEWVLRWMQQRAGNGCTLVAMYTVSQANTGSHKVTSDI</sequence>
<evidence type="ECO:0000313" key="11">
    <source>
        <dbReference type="Proteomes" id="UP000000724"/>
    </source>
</evidence>
<dbReference type="OMA" id="KWAEWIR"/>
<feature type="region of interest" description="Disordered" evidence="8">
    <location>
        <begin position="322"/>
        <end position="346"/>
    </location>
</feature>
<evidence type="ECO:0000256" key="3">
    <source>
        <dbReference type="ARBA" id="ARBA00023015"/>
    </source>
</evidence>
<keyword evidence="4 7" id="KW-0010">Activator</keyword>
<dbReference type="VEuPathDB" id="FungiDB:PCH_Pc22g03090"/>
<feature type="compositionally biased region" description="Low complexity" evidence="8">
    <location>
        <begin position="10"/>
        <end position="28"/>
    </location>
</feature>
<comment type="subcellular location">
    <subcellularLocation>
        <location evidence="1 7">Nucleus</location>
    </subcellularLocation>
</comment>
<feature type="domain" description="Mediator complex subunit Med1" evidence="9">
    <location>
        <begin position="133"/>
        <end position="554"/>
    </location>
</feature>
<evidence type="ECO:0000256" key="4">
    <source>
        <dbReference type="ARBA" id="ARBA00023159"/>
    </source>
</evidence>
<keyword evidence="3 7" id="KW-0805">Transcription regulation</keyword>
<dbReference type="GO" id="GO:0045944">
    <property type="term" value="P:positive regulation of transcription by RNA polymerase II"/>
    <property type="evidence" value="ECO:0007669"/>
    <property type="project" value="UniProtKB-ARBA"/>
</dbReference>
<evidence type="ECO:0000313" key="10">
    <source>
        <dbReference type="EMBL" id="CAP97597.1"/>
    </source>
</evidence>
<keyword evidence="6 7" id="KW-0539">Nucleus</keyword>